<comment type="caution">
    <text evidence="1">The sequence shown here is derived from an EMBL/GenBank/DDBJ whole genome shotgun (WGS) entry which is preliminary data.</text>
</comment>
<protein>
    <submittedName>
        <fullName evidence="1">Uncharacterized protein</fullName>
    </submittedName>
</protein>
<sequence>MKQKEMVAALVRQHVKTGNFQLHSYCSADTCGWYYARTYKVQGQPTSGAGLLYKCLTDPM</sequence>
<keyword evidence="2" id="KW-1185">Reference proteome</keyword>
<proteinExistence type="predicted"/>
<reference evidence="1 2" key="1">
    <citation type="submission" date="2019-05" db="EMBL/GenBank/DDBJ databases">
        <title>Another draft genome of Portunus trituberculatus and its Hox gene families provides insights of decapod evolution.</title>
        <authorList>
            <person name="Jeong J.-H."/>
            <person name="Song I."/>
            <person name="Kim S."/>
            <person name="Choi T."/>
            <person name="Kim D."/>
            <person name="Ryu S."/>
            <person name="Kim W."/>
        </authorList>
    </citation>
    <scope>NUCLEOTIDE SEQUENCE [LARGE SCALE GENOMIC DNA]</scope>
    <source>
        <tissue evidence="1">Muscle</tissue>
    </source>
</reference>
<name>A0A5B7K2B7_PORTR</name>
<organism evidence="1 2">
    <name type="scientific">Portunus trituberculatus</name>
    <name type="common">Swimming crab</name>
    <name type="synonym">Neptunus trituberculatus</name>
    <dbReference type="NCBI Taxonomy" id="210409"/>
    <lineage>
        <taxon>Eukaryota</taxon>
        <taxon>Metazoa</taxon>
        <taxon>Ecdysozoa</taxon>
        <taxon>Arthropoda</taxon>
        <taxon>Crustacea</taxon>
        <taxon>Multicrustacea</taxon>
        <taxon>Malacostraca</taxon>
        <taxon>Eumalacostraca</taxon>
        <taxon>Eucarida</taxon>
        <taxon>Decapoda</taxon>
        <taxon>Pleocyemata</taxon>
        <taxon>Brachyura</taxon>
        <taxon>Eubrachyura</taxon>
        <taxon>Portunoidea</taxon>
        <taxon>Portunidae</taxon>
        <taxon>Portuninae</taxon>
        <taxon>Portunus</taxon>
    </lineage>
</organism>
<evidence type="ECO:0000313" key="2">
    <source>
        <dbReference type="Proteomes" id="UP000324222"/>
    </source>
</evidence>
<accession>A0A5B7K2B7</accession>
<gene>
    <name evidence="1" type="ORF">E2C01_098174</name>
</gene>
<evidence type="ECO:0000313" key="1">
    <source>
        <dbReference type="EMBL" id="MPD02583.1"/>
    </source>
</evidence>
<dbReference type="Proteomes" id="UP000324222">
    <property type="component" value="Unassembled WGS sequence"/>
</dbReference>
<dbReference type="EMBL" id="VSRR010132085">
    <property type="protein sequence ID" value="MPD02583.1"/>
    <property type="molecule type" value="Genomic_DNA"/>
</dbReference>
<dbReference type="AlphaFoldDB" id="A0A5B7K2B7"/>